<sequence length="141" mass="16299">MKLKMENIIFPNIRIIVAPDVYKRVSKGKNLNISIKLKNNHVPVSQKGKNYQVQMDLSIENKEKDLIIEAIGVASFLLDELQDEEQKEFALNVNCCAIMFPYIREKITYLTQSAGLEPLILESFNFVDRYNKSKQQEESDT</sequence>
<keyword evidence="2" id="KW-0813">Transport</keyword>
<dbReference type="PANTHER" id="PTHR36918:SF1">
    <property type="entry name" value="PROTEIN-EXPORT PROTEIN SECB"/>
    <property type="match status" value="1"/>
</dbReference>
<dbReference type="KEGG" id="gtl:EP073_02980"/>
<gene>
    <name evidence="5" type="ORF">EP073_02980</name>
</gene>
<dbReference type="GO" id="GO:0051262">
    <property type="term" value="P:protein tetramerization"/>
    <property type="evidence" value="ECO:0007669"/>
    <property type="project" value="InterPro"/>
</dbReference>
<evidence type="ECO:0000256" key="2">
    <source>
        <dbReference type="ARBA" id="ARBA00022448"/>
    </source>
</evidence>
<keyword evidence="4" id="KW-0811">Translocation</keyword>
<dbReference type="SUPFAM" id="SSF54611">
    <property type="entry name" value="SecB-like"/>
    <property type="match status" value="1"/>
</dbReference>
<proteinExistence type="inferred from homology"/>
<dbReference type="Gene3D" id="3.10.420.10">
    <property type="entry name" value="SecB-like"/>
    <property type="match status" value="1"/>
</dbReference>
<keyword evidence="3" id="KW-0653">Protein transport</keyword>
<evidence type="ECO:0000256" key="1">
    <source>
        <dbReference type="ARBA" id="ARBA00009990"/>
    </source>
</evidence>
<evidence type="ECO:0000313" key="5">
    <source>
        <dbReference type="EMBL" id="QAR32399.1"/>
    </source>
</evidence>
<evidence type="ECO:0008006" key="7">
    <source>
        <dbReference type="Google" id="ProtNLM"/>
    </source>
</evidence>
<dbReference type="EMBL" id="CP035108">
    <property type="protein sequence ID" value="QAR32399.1"/>
    <property type="molecule type" value="Genomic_DNA"/>
</dbReference>
<organism evidence="5 6">
    <name type="scientific">Geovibrio thiophilus</name>
    <dbReference type="NCBI Taxonomy" id="139438"/>
    <lineage>
        <taxon>Bacteria</taxon>
        <taxon>Pseudomonadati</taxon>
        <taxon>Deferribacterota</taxon>
        <taxon>Deferribacteres</taxon>
        <taxon>Deferribacterales</taxon>
        <taxon>Geovibrionaceae</taxon>
        <taxon>Geovibrio</taxon>
    </lineage>
</organism>
<reference evidence="5 6" key="1">
    <citation type="submission" date="2019-01" db="EMBL/GenBank/DDBJ databases">
        <title>Geovibrio thiophilus DSM 11263, complete genome.</title>
        <authorList>
            <person name="Spring S."/>
            <person name="Bunk B."/>
            <person name="Sproer C."/>
        </authorList>
    </citation>
    <scope>NUCLEOTIDE SEQUENCE [LARGE SCALE GENOMIC DNA]</scope>
    <source>
        <strain evidence="5 6">DSM 11263</strain>
    </source>
</reference>
<dbReference type="GO" id="GO:0015031">
    <property type="term" value="P:protein transport"/>
    <property type="evidence" value="ECO:0007669"/>
    <property type="project" value="UniProtKB-KW"/>
</dbReference>
<dbReference type="Proteomes" id="UP000287502">
    <property type="component" value="Chromosome"/>
</dbReference>
<dbReference type="OrthoDB" id="983047at2"/>
<dbReference type="InterPro" id="IPR003708">
    <property type="entry name" value="SecB"/>
</dbReference>
<dbReference type="AlphaFoldDB" id="A0A410JWG7"/>
<dbReference type="RefSeq" id="WP_128465686.1">
    <property type="nucleotide sequence ID" value="NZ_CP035108.1"/>
</dbReference>
<accession>A0A410JWG7</accession>
<dbReference type="PANTHER" id="PTHR36918">
    <property type="match status" value="1"/>
</dbReference>
<keyword evidence="6" id="KW-1185">Reference proteome</keyword>
<name>A0A410JWG7_9BACT</name>
<evidence type="ECO:0000256" key="3">
    <source>
        <dbReference type="ARBA" id="ARBA00022927"/>
    </source>
</evidence>
<evidence type="ECO:0000256" key="4">
    <source>
        <dbReference type="ARBA" id="ARBA00023010"/>
    </source>
</evidence>
<comment type="similarity">
    <text evidence="1">Belongs to the SecB family.</text>
</comment>
<protein>
    <recommendedName>
        <fullName evidence="7">Protein-export chaperone SecB</fullName>
    </recommendedName>
</protein>
<evidence type="ECO:0000313" key="6">
    <source>
        <dbReference type="Proteomes" id="UP000287502"/>
    </source>
</evidence>
<dbReference type="InterPro" id="IPR035958">
    <property type="entry name" value="SecB-like_sf"/>
</dbReference>
<dbReference type="GO" id="GO:0051082">
    <property type="term" value="F:unfolded protein binding"/>
    <property type="evidence" value="ECO:0007669"/>
    <property type="project" value="InterPro"/>
</dbReference>
<dbReference type="Pfam" id="PF02556">
    <property type="entry name" value="SecB"/>
    <property type="match status" value="1"/>
</dbReference>